<evidence type="ECO:0000313" key="3">
    <source>
        <dbReference type="Proteomes" id="UP001597110"/>
    </source>
</evidence>
<proteinExistence type="predicted"/>
<dbReference type="EMBL" id="JBHTIF010000001">
    <property type="protein sequence ID" value="MFD0724502.1"/>
    <property type="molecule type" value="Genomic_DNA"/>
</dbReference>
<feature type="domain" description="Glycosyltransferase 2-like" evidence="1">
    <location>
        <begin position="7"/>
        <end position="135"/>
    </location>
</feature>
<evidence type="ECO:0000259" key="1">
    <source>
        <dbReference type="Pfam" id="PF00535"/>
    </source>
</evidence>
<keyword evidence="3" id="KW-1185">Reference proteome</keyword>
<dbReference type="InterPro" id="IPR001173">
    <property type="entry name" value="Glyco_trans_2-like"/>
</dbReference>
<evidence type="ECO:0000313" key="2">
    <source>
        <dbReference type="EMBL" id="MFD0724502.1"/>
    </source>
</evidence>
<accession>A0ABW2Y7H6</accession>
<dbReference type="InterPro" id="IPR029044">
    <property type="entry name" value="Nucleotide-diphossugar_trans"/>
</dbReference>
<reference evidence="3" key="1">
    <citation type="journal article" date="2019" name="Int. J. Syst. Evol. Microbiol.">
        <title>The Global Catalogue of Microorganisms (GCM) 10K type strain sequencing project: providing services to taxonomists for standard genome sequencing and annotation.</title>
        <authorList>
            <consortium name="The Broad Institute Genomics Platform"/>
            <consortium name="The Broad Institute Genome Sequencing Center for Infectious Disease"/>
            <person name="Wu L."/>
            <person name="Ma J."/>
        </authorList>
    </citation>
    <scope>NUCLEOTIDE SEQUENCE [LARGE SCALE GENOMIC DNA]</scope>
    <source>
        <strain evidence="3">CCUG 55585</strain>
    </source>
</reference>
<protein>
    <submittedName>
        <fullName evidence="2">Glycosyltransferase family 2 protein</fullName>
    </submittedName>
</protein>
<dbReference type="Gene3D" id="3.90.550.10">
    <property type="entry name" value="Spore Coat Polysaccharide Biosynthesis Protein SpsA, Chain A"/>
    <property type="match status" value="1"/>
</dbReference>
<dbReference type="RefSeq" id="WP_386822157.1">
    <property type="nucleotide sequence ID" value="NZ_JBHTIF010000001.1"/>
</dbReference>
<dbReference type="CDD" id="cd00761">
    <property type="entry name" value="Glyco_tranf_GTA_type"/>
    <property type="match status" value="1"/>
</dbReference>
<dbReference type="Pfam" id="PF00535">
    <property type="entry name" value="Glycos_transf_2"/>
    <property type="match status" value="1"/>
</dbReference>
<dbReference type="SUPFAM" id="SSF53448">
    <property type="entry name" value="Nucleotide-diphospho-sugar transferases"/>
    <property type="match status" value="1"/>
</dbReference>
<sequence>MSTTFAVIITNYNYKAFVAEAIESALAQTRQPDQIIVVDDGSKDGSQDLLRERYGNDARITLVMDENGGQLVAFQRGLAAANADVACFLDADDRWQPDYLEKVGQTFDTRPDVDFVFSDIVRFGGENKRIGDANHEIDYGYTAIATYALAHWYGGPTSALSIRTAMARECVDLPSALAKRWRLCADAALVYGTSILGGRKLFLPTNAVMYRVHGNNGWWSNRGQVASYKNRIRTRELINHFGQVAGVCMTSTESVKFEFRTKPSPTRQERRRYISIAMMSPGSLWKRVERSAGIRFKRASTKRASD</sequence>
<comment type="caution">
    <text evidence="2">The sequence shown here is derived from an EMBL/GenBank/DDBJ whole genome shotgun (WGS) entry which is preliminary data.</text>
</comment>
<organism evidence="2 3">
    <name type="scientific">Lysobacter brunescens</name>
    <dbReference type="NCBI Taxonomy" id="262323"/>
    <lineage>
        <taxon>Bacteria</taxon>
        <taxon>Pseudomonadati</taxon>
        <taxon>Pseudomonadota</taxon>
        <taxon>Gammaproteobacteria</taxon>
        <taxon>Lysobacterales</taxon>
        <taxon>Lysobacteraceae</taxon>
        <taxon>Lysobacter</taxon>
    </lineage>
</organism>
<dbReference type="PANTHER" id="PTHR43685">
    <property type="entry name" value="GLYCOSYLTRANSFERASE"/>
    <property type="match status" value="1"/>
</dbReference>
<dbReference type="Proteomes" id="UP001597110">
    <property type="component" value="Unassembled WGS sequence"/>
</dbReference>
<dbReference type="InterPro" id="IPR050834">
    <property type="entry name" value="Glycosyltransf_2"/>
</dbReference>
<gene>
    <name evidence="2" type="ORF">ACFQ0E_02705</name>
</gene>
<dbReference type="PANTHER" id="PTHR43685:SF2">
    <property type="entry name" value="GLYCOSYLTRANSFERASE 2-LIKE DOMAIN-CONTAINING PROTEIN"/>
    <property type="match status" value="1"/>
</dbReference>
<name>A0ABW2Y7H6_9GAMM</name>